<dbReference type="EMBL" id="OMOF01000015">
    <property type="protein sequence ID" value="SPF32474.1"/>
    <property type="molecule type" value="Genomic_DNA"/>
</dbReference>
<proteinExistence type="predicted"/>
<protein>
    <submittedName>
        <fullName evidence="3">Uncharacterized protein</fullName>
    </submittedName>
</protein>
<dbReference type="AlphaFoldDB" id="A0A2U3JYF6"/>
<keyword evidence="1" id="KW-0732">Signal</keyword>
<keyword evidence="2" id="KW-0472">Membrane</keyword>
<gene>
    <name evidence="3" type="ORF">SBF1_1110040</name>
</gene>
<dbReference type="GO" id="GO:0016491">
    <property type="term" value="F:oxidoreductase activity"/>
    <property type="evidence" value="ECO:0007669"/>
    <property type="project" value="TreeGrafter"/>
</dbReference>
<reference evidence="4" key="1">
    <citation type="submission" date="2018-02" db="EMBL/GenBank/DDBJ databases">
        <authorList>
            <person name="Hausmann B."/>
        </authorList>
    </citation>
    <scope>NUCLEOTIDE SEQUENCE [LARGE SCALE GENOMIC DNA]</scope>
    <source>
        <strain evidence="4">Peat soil MAG SbF1</strain>
    </source>
</reference>
<dbReference type="InterPro" id="IPR036280">
    <property type="entry name" value="Multihaem_cyt_sf"/>
</dbReference>
<evidence type="ECO:0000256" key="2">
    <source>
        <dbReference type="SAM" id="Phobius"/>
    </source>
</evidence>
<evidence type="ECO:0000313" key="3">
    <source>
        <dbReference type="EMBL" id="SPF32474.1"/>
    </source>
</evidence>
<sequence length="437" mass="48269">MTLKTRRSTAINEKEVFPVLPDSMHQNKLWRNLIVALILTFAAGYLFSVWSTSNKVNPAAASFAGNGGSCLTCHNQTTPGVVKQYGESKHAANKVACIDCHRGDPGSKLTVNHHDNNIVLRPTPQNCSRCHPAQTTQFDHSRHSAPAWYAQTGPSSFTTEQLTRYGLSATGTYNDLYHMEDPAITKMGCEVCHNIGKPNADGSFGDCAKCHAGHTFSLEQVRKPEICGSCHLGPDHPMKEIYEESIHGTIYADKGAHWDWNAPVGTLSSKNFDAPTCAICHMASFGAAQGTHDVGQRLSWALTPAQAEKRVDWETKRLNMQTVCLECHSQASIKTLYDNADQVVLKGNENVKTAQTIIKNLKDDGLIPAPPFSSSIDFKGFEIWHHEGRRMRFGAFMNGPDYVQWQGIYEQLIDLTELKEQNADLRNKGVKATIPST</sequence>
<dbReference type="PANTHER" id="PTHR35038:SF6">
    <property type="entry name" value="SURFACE LOCALIZED DECAHEME CYTOCHROME C LIPOPROTEIN"/>
    <property type="match status" value="1"/>
</dbReference>
<dbReference type="PANTHER" id="PTHR35038">
    <property type="entry name" value="DISSIMILATORY SULFITE REDUCTASE SIRA"/>
    <property type="match status" value="1"/>
</dbReference>
<keyword evidence="2" id="KW-1133">Transmembrane helix</keyword>
<accession>A0A2U3JYF6</accession>
<dbReference type="InterPro" id="IPR051829">
    <property type="entry name" value="Multiheme_Cytochr_ET"/>
</dbReference>
<dbReference type="SUPFAM" id="SSF48695">
    <property type="entry name" value="Multiheme cytochromes"/>
    <property type="match status" value="1"/>
</dbReference>
<dbReference type="Proteomes" id="UP000238916">
    <property type="component" value="Unassembled WGS sequence"/>
</dbReference>
<organism evidence="3 4">
    <name type="scientific">Candidatus Desulfosporosinus infrequens</name>
    <dbReference type="NCBI Taxonomy" id="2043169"/>
    <lineage>
        <taxon>Bacteria</taxon>
        <taxon>Bacillati</taxon>
        <taxon>Bacillota</taxon>
        <taxon>Clostridia</taxon>
        <taxon>Eubacteriales</taxon>
        <taxon>Desulfitobacteriaceae</taxon>
        <taxon>Desulfosporosinus</taxon>
    </lineage>
</organism>
<dbReference type="Pfam" id="PF13447">
    <property type="entry name" value="Multi-haem_cyto"/>
    <property type="match status" value="1"/>
</dbReference>
<evidence type="ECO:0000256" key="1">
    <source>
        <dbReference type="ARBA" id="ARBA00022729"/>
    </source>
</evidence>
<keyword evidence="2" id="KW-0812">Transmembrane</keyword>
<dbReference type="Gene3D" id="1.10.780.10">
    <property type="entry name" value="Hydroxylamine Oxidoreductase, Chain A, domain 1"/>
    <property type="match status" value="1"/>
</dbReference>
<name>A0A2U3JYF6_9FIRM</name>
<feature type="transmembrane region" description="Helical" evidence="2">
    <location>
        <begin position="29"/>
        <end position="50"/>
    </location>
</feature>
<dbReference type="Gene3D" id="1.20.850.10">
    <property type="entry name" value="Hydroxylamine Oxidoreductase, Chain A, domain 2"/>
    <property type="match status" value="1"/>
</dbReference>
<evidence type="ECO:0000313" key="4">
    <source>
        <dbReference type="Proteomes" id="UP000238916"/>
    </source>
</evidence>